<dbReference type="RefSeq" id="WP_073614045.1">
    <property type="nucleotide sequence ID" value="NZ_FRFE01000013.1"/>
</dbReference>
<organism evidence="2 3">
    <name type="scientific">Desulfopila aestuarii DSM 18488</name>
    <dbReference type="NCBI Taxonomy" id="1121416"/>
    <lineage>
        <taxon>Bacteria</taxon>
        <taxon>Pseudomonadati</taxon>
        <taxon>Thermodesulfobacteriota</taxon>
        <taxon>Desulfobulbia</taxon>
        <taxon>Desulfobulbales</taxon>
        <taxon>Desulfocapsaceae</taxon>
        <taxon>Desulfopila</taxon>
    </lineage>
</organism>
<keyword evidence="3" id="KW-1185">Reference proteome</keyword>
<dbReference type="OrthoDB" id="9806195at2"/>
<reference evidence="2 3" key="1">
    <citation type="submission" date="2016-12" db="EMBL/GenBank/DDBJ databases">
        <authorList>
            <person name="Song W.-J."/>
            <person name="Kurnit D.M."/>
        </authorList>
    </citation>
    <scope>NUCLEOTIDE SEQUENCE [LARGE SCALE GENOMIC DNA]</scope>
    <source>
        <strain evidence="2 3">DSM 18488</strain>
    </source>
</reference>
<feature type="signal peptide" evidence="1">
    <location>
        <begin position="1"/>
        <end position="24"/>
    </location>
</feature>
<name>A0A1M7Y9G0_9BACT</name>
<keyword evidence="1" id="KW-0732">Signal</keyword>
<evidence type="ECO:0000313" key="2">
    <source>
        <dbReference type="EMBL" id="SHO49257.1"/>
    </source>
</evidence>
<evidence type="ECO:0000256" key="1">
    <source>
        <dbReference type="SAM" id="SignalP"/>
    </source>
</evidence>
<dbReference type="EMBL" id="FRFE01000013">
    <property type="protein sequence ID" value="SHO49257.1"/>
    <property type="molecule type" value="Genomic_DNA"/>
</dbReference>
<gene>
    <name evidence="2" type="ORF">SAMN02745220_02761</name>
</gene>
<dbReference type="InterPro" id="IPR013783">
    <property type="entry name" value="Ig-like_fold"/>
</dbReference>
<evidence type="ECO:0000313" key="3">
    <source>
        <dbReference type="Proteomes" id="UP000184603"/>
    </source>
</evidence>
<proteinExistence type="predicted"/>
<dbReference type="Proteomes" id="UP000184603">
    <property type="component" value="Unassembled WGS sequence"/>
</dbReference>
<protein>
    <submittedName>
        <fullName evidence="2">Uncharacterized protein</fullName>
    </submittedName>
</protein>
<accession>A0A1M7Y9G0</accession>
<sequence>MILQSLLVRLILVLLLALPSLVSAQDINRMGDINTRLQQLSQKMATCAPGSDCQMRTMQEMQALVQEHLGINMAQGQSMAQVQPTIPTCAGQIRPGWSCLPLKMHVSDTTDRKNWASYCTNPGLLPCDEQWYVADDLTFDYSATGSGALHYTKDFKEFEIWVRSQPTDNKVKELKINRKWRDQVYIGNNPVEKWASRTGPAGTVHVANPFSFTVIHPDNDAVTSNINFFGLSVSSTDPEMSEAYGSSIQSGNQTVKYMMTPAIIKEMVTTGQFSKTLQWKEKESDGRSYEAHTVKFDIEAQAIKPEKPGALVVSPSTGFSSNRSDPKKPFAPLSKTYTLKNTSDKTINFIVARKAKWLTLDKTGGSLPPGGSSTVTVAVDVPVAGKLAEDTYKDTVIFTNTTDGKGSTTRSAEISLAEEQIWQVWLTGQETDDIGGKAMYMKIKDTWATQVVEYSVRFNYKIIVTFTIMKKKGAWVYKDGTITTASVTPAPSFDPKIFFVKSWNCTNCSKVNQLQGTSIGGKVIGNAVQLSWLRIIPNVTVQNKLILQWTAKDGSRQESMKGYSNNYFMSERFFDYASTHKLPLENREYIPTPFKQKSANDQFRQKGRHPIHMYHRYTIKRLK</sequence>
<dbReference type="Gene3D" id="2.60.40.10">
    <property type="entry name" value="Immunoglobulins"/>
    <property type="match status" value="1"/>
</dbReference>
<feature type="chain" id="PRO_5013291794" evidence="1">
    <location>
        <begin position="25"/>
        <end position="623"/>
    </location>
</feature>
<dbReference type="AlphaFoldDB" id="A0A1M7Y9G0"/>